<evidence type="ECO:0000256" key="1">
    <source>
        <dbReference type="ARBA" id="ARBA00008764"/>
    </source>
</evidence>
<dbReference type="PANTHER" id="PTHR15462:SF8">
    <property type="entry name" value="SERINE PROTEASE"/>
    <property type="match status" value="1"/>
</dbReference>
<evidence type="ECO:0000256" key="6">
    <source>
        <dbReference type="RuleBase" id="RU004296"/>
    </source>
</evidence>
<dbReference type="PROSITE" id="PS00134">
    <property type="entry name" value="TRYPSIN_HIS"/>
    <property type="match status" value="1"/>
</dbReference>
<keyword evidence="10" id="KW-1185">Reference proteome</keyword>
<accession>A0ABY9MV31</accession>
<dbReference type="InterPro" id="IPR050966">
    <property type="entry name" value="Glutamyl_endopeptidase"/>
</dbReference>
<name>A0ABY9MV31_9GAMM</name>
<keyword evidence="3 6" id="KW-0732">Signal</keyword>
<evidence type="ECO:0000256" key="5">
    <source>
        <dbReference type="ARBA" id="ARBA00022825"/>
    </source>
</evidence>
<keyword evidence="4 6" id="KW-0378">Hydrolase</keyword>
<evidence type="ECO:0000313" key="9">
    <source>
        <dbReference type="EMBL" id="WML92010.1"/>
    </source>
</evidence>
<feature type="domain" description="Peptidase S1" evidence="8">
    <location>
        <begin position="162"/>
        <end position="340"/>
    </location>
</feature>
<comment type="similarity">
    <text evidence="1 6">Belongs to the peptidase S1B family.</text>
</comment>
<feature type="chain" id="PRO_5045010523" description="Serine protease" evidence="6">
    <location>
        <begin position="34"/>
        <end position="363"/>
    </location>
</feature>
<keyword evidence="2 6" id="KW-0645">Protease</keyword>
<evidence type="ECO:0000256" key="3">
    <source>
        <dbReference type="ARBA" id="ARBA00022729"/>
    </source>
</evidence>
<evidence type="ECO:0000256" key="2">
    <source>
        <dbReference type="ARBA" id="ARBA00022670"/>
    </source>
</evidence>
<dbReference type="Proteomes" id="UP001236657">
    <property type="component" value="Chromosome"/>
</dbReference>
<dbReference type="EC" id="3.4.21.-" evidence="6"/>
<dbReference type="InterPro" id="IPR018114">
    <property type="entry name" value="TRYPSIN_HIS"/>
</dbReference>
<feature type="signal peptide" evidence="6">
    <location>
        <begin position="1"/>
        <end position="33"/>
    </location>
</feature>
<feature type="compositionally biased region" description="Low complexity" evidence="7">
    <location>
        <begin position="96"/>
        <end position="114"/>
    </location>
</feature>
<reference evidence="9 10" key="1">
    <citation type="submission" date="2023-08" db="EMBL/GenBank/DDBJ databases">
        <title>New molecular markers tilS and rpoB for phylogenetic and monitoring studies of the genus Thiothrix biodiversity.</title>
        <authorList>
            <person name="Ravin N.V."/>
            <person name="Smolyakov D."/>
            <person name="Markov N.D."/>
            <person name="Beletsky A.V."/>
            <person name="Mardanov A.V."/>
            <person name="Rudenko T.S."/>
            <person name="Grabovich M.Y."/>
        </authorList>
    </citation>
    <scope>NUCLEOTIDE SEQUENCE [LARGE SCALE GENOMIC DNA]</scope>
    <source>
        <strain evidence="9 10">MK1</strain>
    </source>
</reference>
<evidence type="ECO:0000259" key="8">
    <source>
        <dbReference type="Pfam" id="PF00089"/>
    </source>
</evidence>
<organism evidence="9 10">
    <name type="scientific">Thiothrix lacustris</name>
    <dbReference type="NCBI Taxonomy" id="525917"/>
    <lineage>
        <taxon>Bacteria</taxon>
        <taxon>Pseudomonadati</taxon>
        <taxon>Pseudomonadota</taxon>
        <taxon>Gammaproteobacteria</taxon>
        <taxon>Thiotrichales</taxon>
        <taxon>Thiotrichaceae</taxon>
        <taxon>Thiothrix</taxon>
    </lineage>
</organism>
<protein>
    <recommendedName>
        <fullName evidence="6">Serine protease</fullName>
        <ecNumber evidence="6">3.4.21.-</ecNumber>
    </recommendedName>
</protein>
<dbReference type="Gene3D" id="2.40.10.10">
    <property type="entry name" value="Trypsin-like serine proteases"/>
    <property type="match status" value="2"/>
</dbReference>
<dbReference type="Pfam" id="PF00089">
    <property type="entry name" value="Trypsin"/>
    <property type="match status" value="1"/>
</dbReference>
<dbReference type="PANTHER" id="PTHR15462">
    <property type="entry name" value="SERINE PROTEASE"/>
    <property type="match status" value="1"/>
</dbReference>
<dbReference type="InterPro" id="IPR001254">
    <property type="entry name" value="Trypsin_dom"/>
</dbReference>
<dbReference type="SUPFAM" id="SSF50494">
    <property type="entry name" value="Trypsin-like serine proteases"/>
    <property type="match status" value="1"/>
</dbReference>
<sequence length="363" mass="37836">MNRISQAQMLRTRAATVILIATFSLVGCNSSSSSVDSTQQDTSAANTTVVAASTIDSASTATPATNSTVLAASTNTQYSLVSSSGQVTDSSTIQQNSSLSFGSTGSTTNTESNGADMIPPSEAELAAMKISTMPTARIIQESILGFDTRYQINPPNTYPERAVALITYNNNSHCTGWLVSKDTLVTAGHCVHGGGSNGLWGTLSAFKIYPGFSDGNAPYGFCTPKELYSSSGWISSADSDSDIGIIKLDCEVGNSTGYFSYFVANPVDNTAITINGYPGDKASGTQQWGSQGTVSNSTASKLYYDNDTIGGMSGSPVWVKNGETAWAIGIHTNGESILSPSTNSGTRISQNVFDLITAVKALP</sequence>
<proteinExistence type="inferred from homology"/>
<evidence type="ECO:0000256" key="7">
    <source>
        <dbReference type="SAM" id="MobiDB-lite"/>
    </source>
</evidence>
<dbReference type="PROSITE" id="PS51257">
    <property type="entry name" value="PROKAR_LIPOPROTEIN"/>
    <property type="match status" value="1"/>
</dbReference>
<evidence type="ECO:0000313" key="10">
    <source>
        <dbReference type="Proteomes" id="UP001236657"/>
    </source>
</evidence>
<evidence type="ECO:0000256" key="4">
    <source>
        <dbReference type="ARBA" id="ARBA00022801"/>
    </source>
</evidence>
<dbReference type="InterPro" id="IPR009003">
    <property type="entry name" value="Peptidase_S1_PA"/>
</dbReference>
<dbReference type="InterPro" id="IPR043504">
    <property type="entry name" value="Peptidase_S1_PA_chymotrypsin"/>
</dbReference>
<dbReference type="InterPro" id="IPR008256">
    <property type="entry name" value="Peptidase_S1B"/>
</dbReference>
<dbReference type="PRINTS" id="PR00839">
    <property type="entry name" value="V8PROTEASE"/>
</dbReference>
<keyword evidence="5 6" id="KW-0720">Serine protease</keyword>
<gene>
    <name evidence="9" type="ORF">RCF98_06625</name>
</gene>
<dbReference type="EMBL" id="CP133218">
    <property type="protein sequence ID" value="WML92010.1"/>
    <property type="molecule type" value="Genomic_DNA"/>
</dbReference>
<dbReference type="RefSeq" id="WP_308897018.1">
    <property type="nucleotide sequence ID" value="NZ_CP133218.1"/>
</dbReference>
<feature type="region of interest" description="Disordered" evidence="7">
    <location>
        <begin position="93"/>
        <end position="117"/>
    </location>
</feature>